<keyword evidence="4 9" id="KW-1133">Transmembrane helix</keyword>
<evidence type="ECO:0000313" key="10">
    <source>
        <dbReference type="EMBL" id="CAH2037470.1"/>
    </source>
</evidence>
<dbReference type="Pfam" id="PF12796">
    <property type="entry name" value="Ank_2"/>
    <property type="match status" value="2"/>
</dbReference>
<keyword evidence="6" id="KW-0012">Acyltransferase</keyword>
<evidence type="ECO:0000256" key="9">
    <source>
        <dbReference type="SAM" id="Phobius"/>
    </source>
</evidence>
<evidence type="ECO:0000313" key="11">
    <source>
        <dbReference type="Proteomes" id="UP000837857"/>
    </source>
</evidence>
<keyword evidence="7" id="KW-0040">ANK repeat</keyword>
<evidence type="ECO:0000256" key="7">
    <source>
        <dbReference type="PROSITE-ProRule" id="PRU00023"/>
    </source>
</evidence>
<dbReference type="InterPro" id="IPR002110">
    <property type="entry name" value="Ankyrin_rpt"/>
</dbReference>
<feature type="transmembrane region" description="Helical" evidence="9">
    <location>
        <begin position="627"/>
        <end position="651"/>
    </location>
</feature>
<feature type="compositionally biased region" description="Polar residues" evidence="8">
    <location>
        <begin position="684"/>
        <end position="703"/>
    </location>
</feature>
<evidence type="ECO:0000256" key="1">
    <source>
        <dbReference type="ARBA" id="ARBA00004141"/>
    </source>
</evidence>
<evidence type="ECO:0000256" key="3">
    <source>
        <dbReference type="ARBA" id="ARBA00022692"/>
    </source>
</evidence>
<dbReference type="SMART" id="SM00248">
    <property type="entry name" value="ANK"/>
    <property type="match status" value="5"/>
</dbReference>
<feature type="transmembrane region" description="Helical" evidence="9">
    <location>
        <begin position="657"/>
        <end position="677"/>
    </location>
</feature>
<accession>A0ABN8HS79</accession>
<dbReference type="SUPFAM" id="SSF48403">
    <property type="entry name" value="Ankyrin repeat"/>
    <property type="match status" value="1"/>
</dbReference>
<dbReference type="EMBL" id="OW152822">
    <property type="protein sequence ID" value="CAH2037470.1"/>
    <property type="molecule type" value="Genomic_DNA"/>
</dbReference>
<dbReference type="InterPro" id="IPR036770">
    <property type="entry name" value="Ankyrin_rpt-contain_sf"/>
</dbReference>
<evidence type="ECO:0000256" key="4">
    <source>
        <dbReference type="ARBA" id="ARBA00022989"/>
    </source>
</evidence>
<dbReference type="InterPro" id="IPR049941">
    <property type="entry name" value="LPLAT_7/PORCN-like"/>
</dbReference>
<dbReference type="InterPro" id="IPR004299">
    <property type="entry name" value="MBOAT_fam"/>
</dbReference>
<dbReference type="Gene3D" id="1.25.40.20">
    <property type="entry name" value="Ankyrin repeat-containing domain"/>
    <property type="match status" value="1"/>
</dbReference>
<feature type="non-terminal residue" evidence="10">
    <location>
        <position position="1"/>
    </location>
</feature>
<evidence type="ECO:0000256" key="5">
    <source>
        <dbReference type="ARBA" id="ARBA00023136"/>
    </source>
</evidence>
<feature type="repeat" description="ANK" evidence="7">
    <location>
        <begin position="35"/>
        <end position="67"/>
    </location>
</feature>
<feature type="repeat" description="ANK" evidence="7">
    <location>
        <begin position="101"/>
        <end position="133"/>
    </location>
</feature>
<keyword evidence="5 9" id="KW-0472">Membrane</keyword>
<keyword evidence="2" id="KW-0808">Transferase</keyword>
<comment type="subcellular location">
    <subcellularLocation>
        <location evidence="1">Membrane</location>
        <topology evidence="1">Multi-pass membrane protein</topology>
    </subcellularLocation>
</comment>
<evidence type="ECO:0000256" key="6">
    <source>
        <dbReference type="ARBA" id="ARBA00023315"/>
    </source>
</evidence>
<dbReference type="PRINTS" id="PR01415">
    <property type="entry name" value="ANKYRIN"/>
</dbReference>
<evidence type="ECO:0000256" key="8">
    <source>
        <dbReference type="SAM" id="MobiDB-lite"/>
    </source>
</evidence>
<feature type="repeat" description="ANK" evidence="7">
    <location>
        <begin position="168"/>
        <end position="200"/>
    </location>
</feature>
<proteinExistence type="predicted"/>
<keyword evidence="11" id="KW-1185">Reference proteome</keyword>
<feature type="repeat" description="ANK" evidence="7">
    <location>
        <begin position="134"/>
        <end position="156"/>
    </location>
</feature>
<organism evidence="10 11">
    <name type="scientific">Iphiclides podalirius</name>
    <name type="common">scarce swallowtail</name>
    <dbReference type="NCBI Taxonomy" id="110791"/>
    <lineage>
        <taxon>Eukaryota</taxon>
        <taxon>Metazoa</taxon>
        <taxon>Ecdysozoa</taxon>
        <taxon>Arthropoda</taxon>
        <taxon>Hexapoda</taxon>
        <taxon>Insecta</taxon>
        <taxon>Pterygota</taxon>
        <taxon>Neoptera</taxon>
        <taxon>Endopterygota</taxon>
        <taxon>Lepidoptera</taxon>
        <taxon>Glossata</taxon>
        <taxon>Ditrysia</taxon>
        <taxon>Papilionoidea</taxon>
        <taxon>Papilionidae</taxon>
        <taxon>Papilioninae</taxon>
        <taxon>Iphiclides</taxon>
    </lineage>
</organism>
<dbReference type="Pfam" id="PF03062">
    <property type="entry name" value="MBOAT"/>
    <property type="match status" value="1"/>
</dbReference>
<evidence type="ECO:0000256" key="2">
    <source>
        <dbReference type="ARBA" id="ARBA00022679"/>
    </source>
</evidence>
<feature type="transmembrane region" description="Helical" evidence="9">
    <location>
        <begin position="236"/>
        <end position="258"/>
    </location>
</feature>
<feature type="repeat" description="ANK" evidence="7">
    <location>
        <begin position="68"/>
        <end position="100"/>
    </location>
</feature>
<feature type="transmembrane region" description="Helical" evidence="9">
    <location>
        <begin position="270"/>
        <end position="292"/>
    </location>
</feature>
<dbReference type="Proteomes" id="UP000837857">
    <property type="component" value="Chromosome 10"/>
</dbReference>
<dbReference type="PANTHER" id="PTHR13906:SF4">
    <property type="entry name" value="LYSOPHOSPHOLIPID ACYLTRANSFERASE 6"/>
    <property type="match status" value="1"/>
</dbReference>
<keyword evidence="3 9" id="KW-0812">Transmembrane</keyword>
<gene>
    <name evidence="10" type="ORF">IPOD504_LOCUS1180</name>
</gene>
<feature type="region of interest" description="Disordered" evidence="8">
    <location>
        <begin position="683"/>
        <end position="703"/>
    </location>
</feature>
<sequence>MSIGTVFEKAYRGDYNQVKVKIDEDKSLIHTNDSNGRLLIHWAALGGNENLVDLLINLGSPLDPVDDTNSSPIILAASAGKYNVVKLLIDRGANVNHKTYRGQTPLHYACSKGHKEIAKLLIDSDARINEGDVLGATPLHRAASQGRSNIVEILIEDPLIKVDTCDSTGCTPLHLACEEDREAVACMLVNAGASIDTKNKEEKSPSIIIYAASSMPATYYDYYDGSKVFVFVSTRLGLPVDLVNFLIAQIAALCLARLFRKPLRLASPEFRHSVCLVIGLLMGYFCFGKQAVHLSVLPMLSYILLKTLPNRIMGNVILTVSMLYLSCLHLHRQLYHTADYTLDITGPVMVITQRVTSLAYLLQDNFARSEVGSNHARGDGPSAKVDKTPSPLEYFAYTLAFQTLMCGPVVFYSDYIKFIEGAEIDAMREKTTDSEPSPRRAVLYKVAGSVAAAVLYLTLAKKYPLTILEELTDPASEVSRSWSALYLLWYAYLSTLVVRCKYYHAWLLSEAICNNSGMGFNGYDADGTPKWDKMSNIDVFGFEFAQNFRAAVASWNKNTNAWLRGVAYERGGRRAGIARVYALSAIWHGFHPGYYLTFFAGGLFTVAAKKVRAVIRPMFLDSRPKKFFYDLLTFITTRIAMTYATVPFVLLHLAPNLAFYGKFYYSLHFIALGALLLPSKRKSLSNGTSTNELSQASSKGKFK</sequence>
<reference evidence="10" key="1">
    <citation type="submission" date="2022-03" db="EMBL/GenBank/DDBJ databases">
        <authorList>
            <person name="Martin H S."/>
        </authorList>
    </citation>
    <scope>NUCLEOTIDE SEQUENCE</scope>
</reference>
<dbReference type="PROSITE" id="PS50088">
    <property type="entry name" value="ANK_REPEAT"/>
    <property type="match status" value="5"/>
</dbReference>
<dbReference type="PANTHER" id="PTHR13906">
    <property type="entry name" value="PORCUPINE"/>
    <property type="match status" value="1"/>
</dbReference>
<dbReference type="PROSITE" id="PS50297">
    <property type="entry name" value="ANK_REP_REGION"/>
    <property type="match status" value="5"/>
</dbReference>
<protein>
    <submittedName>
        <fullName evidence="10">Uncharacterized protein</fullName>
    </submittedName>
</protein>
<name>A0ABN8HS79_9NEOP</name>